<feature type="compositionally biased region" description="Low complexity" evidence="1">
    <location>
        <begin position="743"/>
        <end position="766"/>
    </location>
</feature>
<dbReference type="PANTHER" id="PTHR38122:SF1">
    <property type="entry name" value="GLYCOPROTEIN X"/>
    <property type="match status" value="1"/>
</dbReference>
<dbReference type="RefSeq" id="XP_031867011.1">
    <property type="nucleotide sequence ID" value="XM_032016720.1"/>
</dbReference>
<dbReference type="GeneID" id="43600946"/>
<proteinExistence type="predicted"/>
<sequence length="818" mass="85775">MAAGLLAAVANGQFTNESSADAASSSAVVEANILVAGTYPESTPCVGRVTTVTKTHTETCTETVTKTKTTTKDCQPGHGGGYPTDCQSSTVISYVTKPATTVTATITIPGSDVTKTATTTVAVPTTIEEVSTIISVSESDKTLTKTQTEVDTTTTTSTTIVTTSYPYTVTATNSYGLLFPQPFEQQSQQQCEKPFHHATATGIQPQLQRWLQHKSFPYNVTITDSYGYPVTTTKWSTTTKTKTDVSTYSVTKTKTVPTTVPTTVVSTYSTTLVVTTSYPVTVTTTRISDHLTTKTIYSYRTYTTVLTVLKTKTKLLTTTKTRVVTKTLPGTTITTSISGSLTTITQPASTITSTETDIITTTEPGTTVVGPGTTVVGPGVTVTAPGATVTAPGSTVVIPASTITSTFTTTLPGSVTTITQAGTTVISTAPGVTSIVTTTVTLPAQTVTIPGSVTTVTDHVVCPRPTNSGPVTPQDTGPDALWGCSPGFVCNPPKPDHCTVWADPPDKNYLCDAKFCVPSPDFSPVTWPAGKTSYFPPTDGYFNLNPNAFGLGYGIFFNDSPKEWTSQAGLSHYPPAATPLPAKKREVRVHAAKLSKLSKRDATVYPAVCYAQCNNCWIEAQRVGKQPALCESNSAFKLGYESCQECAVANGDDTKQSLQAYVAPQFAQFIDFCSARPAQSAVLPESTSTAVVVPVPVTQSVVVATTTAPTPTQSVEVTSQVEANTDTEPVAIPPLSTPPATNPTLSPSIQTPSPSIQAPSPSSQITVETPPANKTTTGTASTTTPPLQVTGAAPHFTPSSSFTLLTSIFIISALVFFL</sequence>
<evidence type="ECO:0000313" key="2">
    <source>
        <dbReference type="EMBL" id="RDL33729.1"/>
    </source>
</evidence>
<feature type="compositionally biased region" description="Low complexity" evidence="1">
    <location>
        <begin position="775"/>
        <end position="784"/>
    </location>
</feature>
<dbReference type="Proteomes" id="UP000254866">
    <property type="component" value="Unassembled WGS sequence"/>
</dbReference>
<dbReference type="AlphaFoldDB" id="A0A370TFQ2"/>
<evidence type="ECO:0000256" key="1">
    <source>
        <dbReference type="SAM" id="MobiDB-lite"/>
    </source>
</evidence>
<comment type="caution">
    <text evidence="2">The sequence shown here is derived from an EMBL/GenBank/DDBJ whole genome shotgun (WGS) entry which is preliminary data.</text>
</comment>
<evidence type="ECO:0008006" key="4">
    <source>
        <dbReference type="Google" id="ProtNLM"/>
    </source>
</evidence>
<organism evidence="2 3">
    <name type="scientific">Venustampulla echinocandica</name>
    <dbReference type="NCBI Taxonomy" id="2656787"/>
    <lineage>
        <taxon>Eukaryota</taxon>
        <taxon>Fungi</taxon>
        <taxon>Dikarya</taxon>
        <taxon>Ascomycota</taxon>
        <taxon>Pezizomycotina</taxon>
        <taxon>Leotiomycetes</taxon>
        <taxon>Helotiales</taxon>
        <taxon>Pleuroascaceae</taxon>
        <taxon>Venustampulla</taxon>
    </lineage>
</organism>
<reference evidence="2 3" key="1">
    <citation type="journal article" date="2018" name="IMA Fungus">
        <title>IMA Genome-F 9: Draft genome sequence of Annulohypoxylon stygium, Aspergillus mulundensis, Berkeleyomyces basicola (syn. Thielaviopsis basicola), Ceratocystis smalleyi, two Cercospora beticola strains, Coleophoma cylindrospora, Fusarium fracticaudum, Phialophora cf. hyalina, and Morchella septimelata.</title>
        <authorList>
            <person name="Wingfield B.D."/>
            <person name="Bills G.F."/>
            <person name="Dong Y."/>
            <person name="Huang W."/>
            <person name="Nel W.J."/>
            <person name="Swalarsk-Parry B.S."/>
            <person name="Vaghefi N."/>
            <person name="Wilken P.M."/>
            <person name="An Z."/>
            <person name="de Beer Z.W."/>
            <person name="De Vos L."/>
            <person name="Chen L."/>
            <person name="Duong T.A."/>
            <person name="Gao Y."/>
            <person name="Hammerbacher A."/>
            <person name="Kikkert J.R."/>
            <person name="Li Y."/>
            <person name="Li H."/>
            <person name="Li K."/>
            <person name="Li Q."/>
            <person name="Liu X."/>
            <person name="Ma X."/>
            <person name="Naidoo K."/>
            <person name="Pethybridge S.J."/>
            <person name="Sun J."/>
            <person name="Steenkamp E.T."/>
            <person name="van der Nest M.A."/>
            <person name="van Wyk S."/>
            <person name="Wingfield M.J."/>
            <person name="Xiong C."/>
            <person name="Yue Q."/>
            <person name="Zhang X."/>
        </authorList>
    </citation>
    <scope>NUCLEOTIDE SEQUENCE [LARGE SCALE GENOMIC DNA]</scope>
    <source>
        <strain evidence="2 3">BP 5553</strain>
    </source>
</reference>
<feature type="compositionally biased region" description="Pro residues" evidence="1">
    <location>
        <begin position="731"/>
        <end position="741"/>
    </location>
</feature>
<dbReference type="STRING" id="2656787.A0A370TFQ2"/>
<accession>A0A370TFQ2</accession>
<dbReference type="EMBL" id="NPIC01000008">
    <property type="protein sequence ID" value="RDL33729.1"/>
    <property type="molecule type" value="Genomic_DNA"/>
</dbReference>
<gene>
    <name evidence="2" type="ORF">BP5553_08097</name>
</gene>
<feature type="region of interest" description="Disordered" evidence="1">
    <location>
        <begin position="728"/>
        <end position="786"/>
    </location>
</feature>
<dbReference type="OrthoDB" id="5414836at2759"/>
<name>A0A370TFQ2_9HELO</name>
<evidence type="ECO:0000313" key="3">
    <source>
        <dbReference type="Proteomes" id="UP000254866"/>
    </source>
</evidence>
<keyword evidence="3" id="KW-1185">Reference proteome</keyword>
<protein>
    <recommendedName>
        <fullName evidence="4">Glycoprotein X</fullName>
    </recommendedName>
</protein>
<dbReference type="PANTHER" id="PTHR38122">
    <property type="entry name" value="GLYCOPROTEIN X"/>
    <property type="match status" value="1"/>
</dbReference>